<organism evidence="2 3">
    <name type="scientific">Pedobacter cryoconitis</name>
    <dbReference type="NCBI Taxonomy" id="188932"/>
    <lineage>
        <taxon>Bacteria</taxon>
        <taxon>Pseudomonadati</taxon>
        <taxon>Bacteroidota</taxon>
        <taxon>Sphingobacteriia</taxon>
        <taxon>Sphingobacteriales</taxon>
        <taxon>Sphingobacteriaceae</taxon>
        <taxon>Pedobacter</taxon>
    </lineage>
</organism>
<accession>A0A7W9DJQ0</accession>
<comment type="caution">
    <text evidence="2">The sequence shown here is derived from an EMBL/GenBank/DDBJ whole genome shotgun (WGS) entry which is preliminary data.</text>
</comment>
<evidence type="ECO:0000313" key="3">
    <source>
        <dbReference type="Proteomes" id="UP000537718"/>
    </source>
</evidence>
<dbReference type="RefSeq" id="WP_183866389.1">
    <property type="nucleotide sequence ID" value="NZ_JACHCF010000003.1"/>
</dbReference>
<feature type="compositionally biased region" description="Polar residues" evidence="1">
    <location>
        <begin position="28"/>
        <end position="37"/>
    </location>
</feature>
<evidence type="ECO:0000256" key="1">
    <source>
        <dbReference type="SAM" id="MobiDB-lite"/>
    </source>
</evidence>
<protein>
    <submittedName>
        <fullName evidence="2">Uncharacterized protein</fullName>
    </submittedName>
</protein>
<feature type="compositionally biased region" description="Basic and acidic residues" evidence="1">
    <location>
        <begin position="38"/>
        <end position="55"/>
    </location>
</feature>
<proteinExistence type="predicted"/>
<evidence type="ECO:0000313" key="2">
    <source>
        <dbReference type="EMBL" id="MBB5620350.1"/>
    </source>
</evidence>
<reference evidence="2 3" key="1">
    <citation type="submission" date="2020-08" db="EMBL/GenBank/DDBJ databases">
        <title>Genomic Encyclopedia of Type Strains, Phase IV (KMG-V): Genome sequencing to study the core and pangenomes of soil and plant-associated prokaryotes.</title>
        <authorList>
            <person name="Whitman W."/>
        </authorList>
    </citation>
    <scope>NUCLEOTIDE SEQUENCE [LARGE SCALE GENOMIC DNA]</scope>
    <source>
        <strain evidence="2 3">MP7CTX6</strain>
    </source>
</reference>
<name>A0A7W9DJQ0_9SPHI</name>
<dbReference type="EMBL" id="JACHCF010000003">
    <property type="protein sequence ID" value="MBB5620350.1"/>
    <property type="molecule type" value="Genomic_DNA"/>
</dbReference>
<gene>
    <name evidence="2" type="ORF">HDE69_001399</name>
</gene>
<feature type="region of interest" description="Disordered" evidence="1">
    <location>
        <begin position="28"/>
        <end position="58"/>
    </location>
</feature>
<dbReference type="AlphaFoldDB" id="A0A7W9DJQ0"/>
<sequence length="213" mass="24167">MKKVFISIICGSLFLSCKPVSKSIEDTLNSQGTSVNQKEQRKDHTVTNTEQHTEGTKTGFLNDTDRLLSAEVALKNLPQYAGKEIFIYLFLSFYDNGTINVMLQHPENPDYVDVYDYRDGKWSAPVPKQLSVEEDIQHGLISLNKVSFATVAQVNKIYREKASGIDGVKPLTNIYITVVNNVIDWYPMNIEGSRERYAIRFNTDGTLKSFKQD</sequence>
<dbReference type="Proteomes" id="UP000537718">
    <property type="component" value="Unassembled WGS sequence"/>
</dbReference>
<dbReference type="PROSITE" id="PS51257">
    <property type="entry name" value="PROKAR_LIPOPROTEIN"/>
    <property type="match status" value="1"/>
</dbReference>